<feature type="compositionally biased region" description="Low complexity" evidence="2">
    <location>
        <begin position="174"/>
        <end position="183"/>
    </location>
</feature>
<comment type="similarity">
    <text evidence="1">Belongs to the E.coli NlpD/Haemophilus LppB family.</text>
</comment>
<feature type="region of interest" description="Disordered" evidence="2">
    <location>
        <begin position="366"/>
        <end position="415"/>
    </location>
</feature>
<dbReference type="Proteomes" id="UP000006575">
    <property type="component" value="Chromosome"/>
</dbReference>
<accession>Q1MHL9</accession>
<organism evidence="4 5">
    <name type="scientific">Rhizobium johnstonii (strain DSM 114642 / LMG 32736 / 3841)</name>
    <name type="common">Rhizobium leguminosarum bv. viciae</name>
    <dbReference type="NCBI Taxonomy" id="216596"/>
    <lineage>
        <taxon>Bacteria</taxon>
        <taxon>Pseudomonadati</taxon>
        <taxon>Pseudomonadota</taxon>
        <taxon>Alphaproteobacteria</taxon>
        <taxon>Hyphomicrobiales</taxon>
        <taxon>Rhizobiaceae</taxon>
        <taxon>Rhizobium/Agrobacterium group</taxon>
        <taxon>Rhizobium</taxon>
        <taxon>Rhizobium johnstonii</taxon>
    </lineage>
</organism>
<proteinExistence type="inferred from homology"/>
<dbReference type="InterPro" id="IPR016047">
    <property type="entry name" value="M23ase_b-sheet_dom"/>
</dbReference>
<dbReference type="EnsemblBacteria" id="CAK07544">
    <property type="protein sequence ID" value="CAK07544"/>
    <property type="gene ID" value="RL2052"/>
</dbReference>
<dbReference type="GO" id="GO:0004222">
    <property type="term" value="F:metalloendopeptidase activity"/>
    <property type="evidence" value="ECO:0007669"/>
    <property type="project" value="TreeGrafter"/>
</dbReference>
<protein>
    <submittedName>
        <fullName evidence="4">Peptidase</fullName>
    </submittedName>
</protein>
<sequence length="542" mass="55508">MVAFSVGRVMRFSLSPKFGKSAGNLLVVSLLASAATGCSSDVTRFGGLFSSSGQDQITTSSIPRRNMNGPQGDPVPRADLSSSAVASQSGYGGGNDAVNQPYPSRQGYDPTRTSSSSARLASAPVSVQRSELAAPTAVAPSRQRDKDVALAQPFPSAPQAEKPRLVAPAAPKVTPDTLTTGTTPKVSGWSATNAPSVTLRPGESIATLSRRFGVPEKEILRVNALKTASAAQPGQAILIPTFNGGNAAKAASQAADLSKPGKMPAPKAPEQNVAVVPGANSARDKTLASGDVTGKLPAGTGKDPKAPAGTYVVKQGDSLAKIAKATGSNVDDLKAANNLSASSLRIGQALKIPNGTADNIKTASIPAEKVDPKPAQPAAAQQTASVQPAPYKAPAATQTVDDVEKKSDVSSAAPESTGIGKYRWPVRGQVIASYGANVNGNRNDGIDISVPQGTPIKAAENGVVIYAGNGLKELGNTVLVRHDDGTVTVYGNADTLSVARGQKIQRGQTVAVSGMSGDVKQPQVHFEVRKDASPVNPMTFLE</sequence>
<dbReference type="Gene3D" id="2.70.70.10">
    <property type="entry name" value="Glucose Permease (Domain IIA)"/>
    <property type="match status" value="1"/>
</dbReference>
<feature type="compositionally biased region" description="Low complexity" evidence="2">
    <location>
        <begin position="110"/>
        <end position="127"/>
    </location>
</feature>
<dbReference type="Pfam" id="PF01551">
    <property type="entry name" value="Peptidase_M23"/>
    <property type="match status" value="1"/>
</dbReference>
<dbReference type="InterPro" id="IPR011055">
    <property type="entry name" value="Dup_hybrid_motif"/>
</dbReference>
<dbReference type="InterPro" id="IPR050570">
    <property type="entry name" value="Cell_wall_metabolism_enzyme"/>
</dbReference>
<name>Q1MHL9_RHIJ3</name>
<feature type="domain" description="LysM" evidence="3">
    <location>
        <begin position="195"/>
        <end position="239"/>
    </location>
</feature>
<dbReference type="Pfam" id="PF01476">
    <property type="entry name" value="LysM"/>
    <property type="match status" value="2"/>
</dbReference>
<dbReference type="PANTHER" id="PTHR21666">
    <property type="entry name" value="PEPTIDASE-RELATED"/>
    <property type="match status" value="1"/>
</dbReference>
<dbReference type="EMBL" id="AM236080">
    <property type="protein sequence ID" value="CAK07544.1"/>
    <property type="molecule type" value="Genomic_DNA"/>
</dbReference>
<dbReference type="CDD" id="cd12797">
    <property type="entry name" value="M23_peptidase"/>
    <property type="match status" value="1"/>
</dbReference>
<feature type="compositionally biased region" description="Polar residues" evidence="2">
    <location>
        <begin position="80"/>
        <end position="89"/>
    </location>
</feature>
<evidence type="ECO:0000313" key="5">
    <source>
        <dbReference type="Proteomes" id="UP000006575"/>
    </source>
</evidence>
<dbReference type="PANTHER" id="PTHR21666:SF263">
    <property type="entry name" value="MUREIN HYDROLASE ACTIVATOR NLPD"/>
    <property type="match status" value="1"/>
</dbReference>
<dbReference type="Gene3D" id="3.10.350.10">
    <property type="entry name" value="LysM domain"/>
    <property type="match status" value="2"/>
</dbReference>
<gene>
    <name evidence="4" type="ordered locus">RL2052</name>
</gene>
<feature type="region of interest" description="Disordered" evidence="2">
    <location>
        <begin position="49"/>
        <end position="146"/>
    </location>
</feature>
<feature type="region of interest" description="Disordered" evidence="2">
    <location>
        <begin position="284"/>
        <end position="303"/>
    </location>
</feature>
<reference evidence="4 5" key="1">
    <citation type="journal article" date="2006" name="Genome Biol.">
        <title>The genome of Rhizobium leguminosarum has recognizable core and accessory components.</title>
        <authorList>
            <person name="Young J.W."/>
            <person name="Crossman L.C."/>
            <person name="Johnston A.W.B."/>
            <person name="Thomson N.R."/>
            <person name="Ghazoui Z.F."/>
            <person name="Hull K.H."/>
            <person name="Wexler M."/>
            <person name="Curson A.R.J."/>
            <person name="Todd J.D."/>
            <person name="Poole P.S."/>
            <person name="Mauchline T.H."/>
            <person name="East A.K."/>
            <person name="Quail M.A."/>
            <person name="Churcher C."/>
            <person name="Arrowsmith C."/>
            <person name="Cherevach A."/>
            <person name="Chillingworth T."/>
            <person name="Clarke K."/>
            <person name="Cronin A."/>
            <person name="Davis P."/>
            <person name="Fraser A."/>
            <person name="Hance Z."/>
            <person name="Hauser H."/>
            <person name="Jagels K."/>
            <person name="Moule S."/>
            <person name="Mungall K."/>
            <person name="Norbertczak H."/>
            <person name="Rabbinowitsch E."/>
            <person name="Sanders M."/>
            <person name="Simmonds M."/>
            <person name="Whitehead S."/>
            <person name="Parkhill J."/>
        </authorList>
    </citation>
    <scope>NUCLEOTIDE SEQUENCE [LARGE SCALE GENOMIC DNA]</scope>
    <source>
        <strain evidence="5">DSM 114642 / LMG 32736 / 3841</strain>
    </source>
</reference>
<feature type="compositionally biased region" description="Low complexity" evidence="2">
    <location>
        <begin position="376"/>
        <end position="390"/>
    </location>
</feature>
<feature type="compositionally biased region" description="Polar residues" evidence="2">
    <location>
        <begin position="49"/>
        <end position="63"/>
    </location>
</feature>
<evidence type="ECO:0000256" key="1">
    <source>
        <dbReference type="ARBA" id="ARBA00038420"/>
    </source>
</evidence>
<dbReference type="HOGENOM" id="CLU_029425_0_0_5"/>
<keyword evidence="5" id="KW-1185">Reference proteome</keyword>
<dbReference type="eggNOG" id="COG1388">
    <property type="taxonomic scope" value="Bacteria"/>
</dbReference>
<dbReference type="SUPFAM" id="SSF51261">
    <property type="entry name" value="Duplicated hybrid motif"/>
    <property type="match status" value="1"/>
</dbReference>
<evidence type="ECO:0000259" key="3">
    <source>
        <dbReference type="PROSITE" id="PS51782"/>
    </source>
</evidence>
<dbReference type="KEGG" id="rle:RL2052"/>
<evidence type="ECO:0000256" key="2">
    <source>
        <dbReference type="SAM" id="MobiDB-lite"/>
    </source>
</evidence>
<feature type="domain" description="LysM" evidence="3">
    <location>
        <begin position="309"/>
        <end position="352"/>
    </location>
</feature>
<feature type="region of interest" description="Disordered" evidence="2">
    <location>
        <begin position="171"/>
        <end position="194"/>
    </location>
</feature>
<dbReference type="InterPro" id="IPR036779">
    <property type="entry name" value="LysM_dom_sf"/>
</dbReference>
<dbReference type="InterPro" id="IPR018392">
    <property type="entry name" value="LysM"/>
</dbReference>
<dbReference type="PROSITE" id="PS51782">
    <property type="entry name" value="LYSM"/>
    <property type="match status" value="2"/>
</dbReference>
<dbReference type="eggNOG" id="COG4942">
    <property type="taxonomic scope" value="Bacteria"/>
</dbReference>
<evidence type="ECO:0000313" key="4">
    <source>
        <dbReference type="EMBL" id="CAK07544.1"/>
    </source>
</evidence>
<dbReference type="CDD" id="cd00118">
    <property type="entry name" value="LysM"/>
    <property type="match status" value="1"/>
</dbReference>
<dbReference type="SMART" id="SM00257">
    <property type="entry name" value="LysM"/>
    <property type="match status" value="2"/>
</dbReference>
<dbReference type="AlphaFoldDB" id="Q1MHL9"/>